<feature type="domain" description="Peptidase S54 rhomboid" evidence="11">
    <location>
        <begin position="118"/>
        <end position="255"/>
    </location>
</feature>
<keyword evidence="5 10" id="KW-0812">Transmembrane</keyword>
<evidence type="ECO:0000313" key="13">
    <source>
        <dbReference type="Proteomes" id="UP000006906"/>
    </source>
</evidence>
<organism evidence="12 13">
    <name type="scientific">Chlamydomonas reinhardtii</name>
    <name type="common">Chlamydomonas smithii</name>
    <dbReference type="NCBI Taxonomy" id="3055"/>
    <lineage>
        <taxon>Eukaryota</taxon>
        <taxon>Viridiplantae</taxon>
        <taxon>Chlorophyta</taxon>
        <taxon>core chlorophytes</taxon>
        <taxon>Chlorophyceae</taxon>
        <taxon>CS clade</taxon>
        <taxon>Chlamydomonadales</taxon>
        <taxon>Chlamydomonadaceae</taxon>
        <taxon>Chlamydomonas</taxon>
    </lineage>
</organism>
<protein>
    <recommendedName>
        <fullName evidence="10">RHOMBOID-like protein</fullName>
        <ecNumber evidence="10">3.4.21.105</ecNumber>
    </recommendedName>
</protein>
<dbReference type="Gramene" id="PNW84470">
    <property type="protein sequence ID" value="PNW84470"/>
    <property type="gene ID" value="CHLRE_03g145527v5"/>
</dbReference>
<dbReference type="GO" id="GO:0016020">
    <property type="term" value="C:membrane"/>
    <property type="evidence" value="ECO:0007669"/>
    <property type="project" value="UniProtKB-SubCell"/>
</dbReference>
<dbReference type="ExpressionAtlas" id="A0A2K3DV94">
    <property type="expression patterns" value="baseline and differential"/>
</dbReference>
<comment type="function">
    <text evidence="10">Serine protease involved in intramembrane proteolysis.</text>
</comment>
<keyword evidence="4 10" id="KW-0645">Protease</keyword>
<dbReference type="OrthoDB" id="418595at2759"/>
<dbReference type="EC" id="3.4.21.105" evidence="10"/>
<dbReference type="GeneID" id="5721258"/>
<evidence type="ECO:0000256" key="3">
    <source>
        <dbReference type="ARBA" id="ARBA00009045"/>
    </source>
</evidence>
<keyword evidence="7 10" id="KW-0720">Serine protease</keyword>
<dbReference type="GO" id="GO:0004252">
    <property type="term" value="F:serine-type endopeptidase activity"/>
    <property type="evidence" value="ECO:0007669"/>
    <property type="project" value="InterPro"/>
</dbReference>
<evidence type="ECO:0000256" key="9">
    <source>
        <dbReference type="ARBA" id="ARBA00023136"/>
    </source>
</evidence>
<dbReference type="OMA" id="TSLWSCN"/>
<dbReference type="STRING" id="3055.A0A2K3DV94"/>
<proteinExistence type="inferred from homology"/>
<dbReference type="Pfam" id="PF01694">
    <property type="entry name" value="Rhomboid"/>
    <property type="match status" value="1"/>
</dbReference>
<dbReference type="RefSeq" id="XP_042925549.1">
    <property type="nucleotide sequence ID" value="XM_043060420.1"/>
</dbReference>
<dbReference type="InterPro" id="IPR035952">
    <property type="entry name" value="Rhomboid-like_sf"/>
</dbReference>
<feature type="transmembrane region" description="Helical" evidence="10">
    <location>
        <begin position="156"/>
        <end position="177"/>
    </location>
</feature>
<dbReference type="PaxDb" id="3055-EDP01402"/>
<feature type="transmembrane region" description="Helical" evidence="10">
    <location>
        <begin position="126"/>
        <end position="149"/>
    </location>
</feature>
<dbReference type="EMBL" id="CM008964">
    <property type="protein sequence ID" value="PNW84470.1"/>
    <property type="molecule type" value="Genomic_DNA"/>
</dbReference>
<feature type="transmembrane region" description="Helical" evidence="10">
    <location>
        <begin position="209"/>
        <end position="233"/>
    </location>
</feature>
<evidence type="ECO:0000256" key="5">
    <source>
        <dbReference type="ARBA" id="ARBA00022692"/>
    </source>
</evidence>
<feature type="transmembrane region" description="Helical" evidence="10">
    <location>
        <begin position="183"/>
        <end position="202"/>
    </location>
</feature>
<accession>A0A2K3DV94</accession>
<feature type="transmembrane region" description="Helical" evidence="10">
    <location>
        <begin position="239"/>
        <end position="255"/>
    </location>
</feature>
<keyword evidence="13" id="KW-1185">Reference proteome</keyword>
<feature type="transmembrane region" description="Helical" evidence="10">
    <location>
        <begin position="62"/>
        <end position="82"/>
    </location>
</feature>
<dbReference type="AlphaFoldDB" id="A0A2K3DV94"/>
<evidence type="ECO:0000256" key="7">
    <source>
        <dbReference type="ARBA" id="ARBA00022825"/>
    </source>
</evidence>
<comment type="similarity">
    <text evidence="3 10">Belongs to the peptidase S54 family.</text>
</comment>
<evidence type="ECO:0000313" key="12">
    <source>
        <dbReference type="EMBL" id="PNW84470.1"/>
    </source>
</evidence>
<dbReference type="PANTHER" id="PTHR22936:SF69">
    <property type="entry name" value="RHOMBOID-LIKE PROTEIN"/>
    <property type="match status" value="1"/>
</dbReference>
<evidence type="ECO:0000259" key="11">
    <source>
        <dbReference type="Pfam" id="PF01694"/>
    </source>
</evidence>
<dbReference type="Gene3D" id="1.20.1540.10">
    <property type="entry name" value="Rhomboid-like"/>
    <property type="match status" value="1"/>
</dbReference>
<evidence type="ECO:0000256" key="4">
    <source>
        <dbReference type="ARBA" id="ARBA00022670"/>
    </source>
</evidence>
<dbReference type="InterPro" id="IPR022764">
    <property type="entry name" value="Peptidase_S54_rhomboid_dom"/>
</dbReference>
<evidence type="ECO:0000256" key="2">
    <source>
        <dbReference type="ARBA" id="ARBA00004141"/>
    </source>
</evidence>
<name>A0A2K3DV94_CHLRE</name>
<reference evidence="12 13" key="1">
    <citation type="journal article" date="2007" name="Science">
        <title>The Chlamydomonas genome reveals the evolution of key animal and plant functions.</title>
        <authorList>
            <person name="Merchant S.S."/>
            <person name="Prochnik S.E."/>
            <person name="Vallon O."/>
            <person name="Harris E.H."/>
            <person name="Karpowicz S.J."/>
            <person name="Witman G.B."/>
            <person name="Terry A."/>
            <person name="Salamov A."/>
            <person name="Fritz-Laylin L.K."/>
            <person name="Marechal-Drouard L."/>
            <person name="Marshall W.F."/>
            <person name="Qu L.H."/>
            <person name="Nelson D.R."/>
            <person name="Sanderfoot A.A."/>
            <person name="Spalding M.H."/>
            <person name="Kapitonov V.V."/>
            <person name="Ren Q."/>
            <person name="Ferris P."/>
            <person name="Lindquist E."/>
            <person name="Shapiro H."/>
            <person name="Lucas S.M."/>
            <person name="Grimwood J."/>
            <person name="Schmutz J."/>
            <person name="Cardol P."/>
            <person name="Cerutti H."/>
            <person name="Chanfreau G."/>
            <person name="Chen C.L."/>
            <person name="Cognat V."/>
            <person name="Croft M.T."/>
            <person name="Dent R."/>
            <person name="Dutcher S."/>
            <person name="Fernandez E."/>
            <person name="Fukuzawa H."/>
            <person name="Gonzalez-Ballester D."/>
            <person name="Gonzalez-Halphen D."/>
            <person name="Hallmann A."/>
            <person name="Hanikenne M."/>
            <person name="Hippler M."/>
            <person name="Inwood W."/>
            <person name="Jabbari K."/>
            <person name="Kalanon M."/>
            <person name="Kuras R."/>
            <person name="Lefebvre P.A."/>
            <person name="Lemaire S.D."/>
            <person name="Lobanov A.V."/>
            <person name="Lohr M."/>
            <person name="Manuell A."/>
            <person name="Meier I."/>
            <person name="Mets L."/>
            <person name="Mittag M."/>
            <person name="Mittelmeier T."/>
            <person name="Moroney J.V."/>
            <person name="Moseley J."/>
            <person name="Napoli C."/>
            <person name="Nedelcu A.M."/>
            <person name="Niyogi K."/>
            <person name="Novoselov S.V."/>
            <person name="Paulsen I.T."/>
            <person name="Pazour G."/>
            <person name="Purton S."/>
            <person name="Ral J.P."/>
            <person name="Riano-Pachon D.M."/>
            <person name="Riekhof W."/>
            <person name="Rymarquis L."/>
            <person name="Schroda M."/>
            <person name="Stern D."/>
            <person name="Umen J."/>
            <person name="Willows R."/>
            <person name="Wilson N."/>
            <person name="Zimmer S.L."/>
            <person name="Allmer J."/>
            <person name="Balk J."/>
            <person name="Bisova K."/>
            <person name="Chen C.J."/>
            <person name="Elias M."/>
            <person name="Gendler K."/>
            <person name="Hauser C."/>
            <person name="Lamb M.R."/>
            <person name="Ledford H."/>
            <person name="Long J.C."/>
            <person name="Minagawa J."/>
            <person name="Page M.D."/>
            <person name="Pan J."/>
            <person name="Pootakham W."/>
            <person name="Roje S."/>
            <person name="Rose A."/>
            <person name="Stahlberg E."/>
            <person name="Terauchi A.M."/>
            <person name="Yang P."/>
            <person name="Ball S."/>
            <person name="Bowler C."/>
            <person name="Dieckmann C.L."/>
            <person name="Gladyshev V.N."/>
            <person name="Green P."/>
            <person name="Jorgensen R."/>
            <person name="Mayfield S."/>
            <person name="Mueller-Roeber B."/>
            <person name="Rajamani S."/>
            <person name="Sayre R.T."/>
            <person name="Brokstein P."/>
            <person name="Dubchak I."/>
            <person name="Goodstein D."/>
            <person name="Hornick L."/>
            <person name="Huang Y.W."/>
            <person name="Jhaveri J."/>
            <person name="Luo Y."/>
            <person name="Martinez D."/>
            <person name="Ngau W.C."/>
            <person name="Otillar B."/>
            <person name="Poliakov A."/>
            <person name="Porter A."/>
            <person name="Szajkowski L."/>
            <person name="Werner G."/>
            <person name="Zhou K."/>
            <person name="Grigoriev I.V."/>
            <person name="Rokhsar D.S."/>
            <person name="Grossman A.R."/>
        </authorList>
    </citation>
    <scope>NUCLEOTIDE SEQUENCE [LARGE SCALE GENOMIC DNA]</scope>
    <source>
        <strain evidence="13">CC-503</strain>
    </source>
</reference>
<evidence type="ECO:0000256" key="1">
    <source>
        <dbReference type="ARBA" id="ARBA00000156"/>
    </source>
</evidence>
<gene>
    <name evidence="12" type="ORF">CHLRE_03g145527v5</name>
</gene>
<evidence type="ECO:0000256" key="6">
    <source>
        <dbReference type="ARBA" id="ARBA00022801"/>
    </source>
</evidence>
<comment type="subcellular location">
    <subcellularLocation>
        <location evidence="2 10">Membrane</location>
        <topology evidence="2 10">Multi-pass membrane protein</topology>
    </subcellularLocation>
</comment>
<keyword evidence="9 10" id="KW-0472">Membrane</keyword>
<evidence type="ECO:0000256" key="8">
    <source>
        <dbReference type="ARBA" id="ARBA00022989"/>
    </source>
</evidence>
<dbReference type="SUPFAM" id="SSF144091">
    <property type="entry name" value="Rhomboid-like"/>
    <property type="match status" value="1"/>
</dbReference>
<dbReference type="Proteomes" id="UP000006906">
    <property type="component" value="Chromosome 3"/>
</dbReference>
<comment type="catalytic activity">
    <reaction evidence="1 10">
        <text>Cleaves type-1 transmembrane domains using a catalytic dyad composed of serine and histidine that are contributed by different transmembrane domains.</text>
        <dbReference type="EC" id="3.4.21.105"/>
    </reaction>
</comment>
<dbReference type="InParanoid" id="A0A2K3DV94"/>
<dbReference type="InterPro" id="IPR002610">
    <property type="entry name" value="Peptidase_S54_rhomboid-like"/>
</dbReference>
<keyword evidence="6 10" id="KW-0378">Hydrolase</keyword>
<keyword evidence="8 10" id="KW-1133">Transmembrane helix</keyword>
<dbReference type="GO" id="GO:0006508">
    <property type="term" value="P:proteolysis"/>
    <property type="evidence" value="ECO:0007669"/>
    <property type="project" value="UniProtKB-KW"/>
</dbReference>
<sequence length="400" mass="42456">MASSGVQLGVLSHEYGAPAVGYTGSSSEYWALAAIQQAEYQAAQQEEKRQARLRRSQRYWTAFYNVLTVGELVYFLVGLYMVQWQVADLADNPLLGPGNVGVINLGGTDTQRIVDKYQYWRLITTLFYNAGAIHLTANLGMTWTFGHFLVRQFSPFIVVFIWFAAGLAGVIFSANIGSENRTAGASAPAFALAGAATMMLVVRWRKFTWHLASAVVVCFIVGVNTFIGATPFVDNSGNTAAFVFGGVLCLGFMLIRRRQADGKGRECLVYGNAAAAVLVVIVAIIGGLVGLWLDTPIGGCCNVWVCTPSSWWDCEASRIWPTDCTYTSYLNGTAVLTCPRGQSIVIGFVNGTAAVDQVEQWCSSYCDATGLTGSGGGSGGVSGGAGGGGGGTSGGVLRLR</sequence>
<dbReference type="KEGG" id="cre:CHLRE_03g145527v5"/>
<dbReference type="PANTHER" id="PTHR22936">
    <property type="entry name" value="RHOMBOID-RELATED"/>
    <property type="match status" value="1"/>
</dbReference>
<feature type="transmembrane region" description="Helical" evidence="10">
    <location>
        <begin position="267"/>
        <end position="293"/>
    </location>
</feature>
<evidence type="ECO:0000256" key="10">
    <source>
        <dbReference type="RuleBase" id="RU362115"/>
    </source>
</evidence>
<dbReference type="FunCoup" id="A0A2K3DV94">
    <property type="interactions" value="663"/>
</dbReference>